<evidence type="ECO:0000313" key="3">
    <source>
        <dbReference type="Proteomes" id="UP001595867"/>
    </source>
</evidence>
<dbReference type="SUPFAM" id="SSF69118">
    <property type="entry name" value="AhpD-like"/>
    <property type="match status" value="1"/>
</dbReference>
<dbReference type="Pfam" id="PF02627">
    <property type="entry name" value="CMD"/>
    <property type="match status" value="1"/>
</dbReference>
<sequence length="334" mass="35030">MGSLFVRGARALALRHIRRLTPVTDRGAPDRVSRIYRQMESEFGMFAPPVALHAASPEVLEAVWLVLRETLVAGDPADRRAKEAVAAAVSARNSCPYCVEVHGAALTGLGPGRNGDDDPRIAAARRWAVGEGPSPFPPAVTVTQIGVVVAFHHINRMVNLFLAESPLAPMPPGAWPVGRRVAPLLLGRLARAGATPGAAVGMLPPRELPADLGWAAPVPVIADALSRGCGAIDEAGAAVVPEEVRELVLCRLADPAERGPGLSAGPWLDEALRGLAERHRPAGRLALLTAFASYRVTDSDVAGLGKADDETLVRFTAWASMAAARRAGRVLGSG</sequence>
<keyword evidence="3" id="KW-1185">Reference proteome</keyword>
<organism evidence="2 3">
    <name type="scientific">Actinoplanes subglobosus</name>
    <dbReference type="NCBI Taxonomy" id="1547892"/>
    <lineage>
        <taxon>Bacteria</taxon>
        <taxon>Bacillati</taxon>
        <taxon>Actinomycetota</taxon>
        <taxon>Actinomycetes</taxon>
        <taxon>Micromonosporales</taxon>
        <taxon>Micromonosporaceae</taxon>
        <taxon>Actinoplanes</taxon>
    </lineage>
</organism>
<protein>
    <submittedName>
        <fullName evidence="2">Carboxymuconolactone decarboxylase family protein</fullName>
    </submittedName>
</protein>
<dbReference type="InterPro" id="IPR004675">
    <property type="entry name" value="AhpD_core"/>
</dbReference>
<feature type="domain" description="Carboxymuconolactone decarboxylase-like" evidence="1">
    <location>
        <begin position="63"/>
        <end position="128"/>
    </location>
</feature>
<dbReference type="InterPro" id="IPR003779">
    <property type="entry name" value="CMD-like"/>
</dbReference>
<accession>A0ABV8J1F4</accession>
<dbReference type="EMBL" id="JBHSBL010000019">
    <property type="protein sequence ID" value="MFC4068993.1"/>
    <property type="molecule type" value="Genomic_DNA"/>
</dbReference>
<dbReference type="InterPro" id="IPR029032">
    <property type="entry name" value="AhpD-like"/>
</dbReference>
<dbReference type="Gene3D" id="1.20.1290.10">
    <property type="entry name" value="AhpD-like"/>
    <property type="match status" value="1"/>
</dbReference>
<gene>
    <name evidence="2" type="ORF">ACFO0C_29020</name>
</gene>
<reference evidence="3" key="1">
    <citation type="journal article" date="2019" name="Int. J. Syst. Evol. Microbiol.">
        <title>The Global Catalogue of Microorganisms (GCM) 10K type strain sequencing project: providing services to taxonomists for standard genome sequencing and annotation.</title>
        <authorList>
            <consortium name="The Broad Institute Genomics Platform"/>
            <consortium name="The Broad Institute Genome Sequencing Center for Infectious Disease"/>
            <person name="Wu L."/>
            <person name="Ma J."/>
        </authorList>
    </citation>
    <scope>NUCLEOTIDE SEQUENCE [LARGE SCALE GENOMIC DNA]</scope>
    <source>
        <strain evidence="3">TBRC 5832</strain>
    </source>
</reference>
<proteinExistence type="predicted"/>
<evidence type="ECO:0000259" key="1">
    <source>
        <dbReference type="Pfam" id="PF02627"/>
    </source>
</evidence>
<name>A0ABV8J1F4_9ACTN</name>
<dbReference type="Proteomes" id="UP001595867">
    <property type="component" value="Unassembled WGS sequence"/>
</dbReference>
<comment type="caution">
    <text evidence="2">The sequence shown here is derived from an EMBL/GenBank/DDBJ whole genome shotgun (WGS) entry which is preliminary data.</text>
</comment>
<evidence type="ECO:0000313" key="2">
    <source>
        <dbReference type="EMBL" id="MFC4068993.1"/>
    </source>
</evidence>
<dbReference type="NCBIfam" id="TIGR00778">
    <property type="entry name" value="ahpD_dom"/>
    <property type="match status" value="1"/>
</dbReference>
<dbReference type="RefSeq" id="WP_378069872.1">
    <property type="nucleotide sequence ID" value="NZ_JBHSBL010000019.1"/>
</dbReference>